<dbReference type="Gene3D" id="3.20.20.100">
    <property type="entry name" value="NADP-dependent oxidoreductase domain"/>
    <property type="match status" value="1"/>
</dbReference>
<dbReference type="Proteomes" id="UP001212997">
    <property type="component" value="Unassembled WGS sequence"/>
</dbReference>
<gene>
    <name evidence="4" type="ORF">NLI96_g163</name>
</gene>
<evidence type="ECO:0000313" key="4">
    <source>
        <dbReference type="EMBL" id="KAJ3492217.1"/>
    </source>
</evidence>
<proteinExistence type="inferred from homology"/>
<dbReference type="InterPro" id="IPR023210">
    <property type="entry name" value="NADP_OxRdtase_dom"/>
</dbReference>
<name>A0AAD5YP62_9APHY</name>
<dbReference type="Pfam" id="PF00248">
    <property type="entry name" value="Aldo_ket_red"/>
    <property type="match status" value="1"/>
</dbReference>
<accession>A0AAD5YP62</accession>
<feature type="domain" description="NADP-dependent oxidoreductase" evidence="3">
    <location>
        <begin position="30"/>
        <end position="340"/>
    </location>
</feature>
<keyword evidence="5" id="KW-1185">Reference proteome</keyword>
<dbReference type="AlphaFoldDB" id="A0AAD5YP62"/>
<keyword evidence="1" id="KW-0521">NADP</keyword>
<organism evidence="4 5">
    <name type="scientific">Meripilus lineatus</name>
    <dbReference type="NCBI Taxonomy" id="2056292"/>
    <lineage>
        <taxon>Eukaryota</taxon>
        <taxon>Fungi</taxon>
        <taxon>Dikarya</taxon>
        <taxon>Basidiomycota</taxon>
        <taxon>Agaricomycotina</taxon>
        <taxon>Agaricomycetes</taxon>
        <taxon>Polyporales</taxon>
        <taxon>Meripilaceae</taxon>
        <taxon>Meripilus</taxon>
    </lineage>
</organism>
<dbReference type="EMBL" id="JANAWD010000002">
    <property type="protein sequence ID" value="KAJ3492217.1"/>
    <property type="molecule type" value="Genomic_DNA"/>
</dbReference>
<dbReference type="InterPro" id="IPR050523">
    <property type="entry name" value="AKR_Detox_Biosynth"/>
</dbReference>
<evidence type="ECO:0000256" key="2">
    <source>
        <dbReference type="ARBA" id="ARBA00038157"/>
    </source>
</evidence>
<dbReference type="PANTHER" id="PTHR43364">
    <property type="entry name" value="NADH-SPECIFIC METHYLGLYOXAL REDUCTASE-RELATED"/>
    <property type="match status" value="1"/>
</dbReference>
<dbReference type="CDD" id="cd19146">
    <property type="entry name" value="AKR_AKR9A1-2"/>
    <property type="match status" value="1"/>
</dbReference>
<evidence type="ECO:0000259" key="3">
    <source>
        <dbReference type="Pfam" id="PF00248"/>
    </source>
</evidence>
<dbReference type="PANTHER" id="PTHR43364:SF7">
    <property type="entry name" value="NADP-DEPENDENT OXIDOREDUCTASE DOMAIN-CONTAINING PROTEIN-RELATED"/>
    <property type="match status" value="1"/>
</dbReference>
<evidence type="ECO:0000313" key="5">
    <source>
        <dbReference type="Proteomes" id="UP001212997"/>
    </source>
</evidence>
<comment type="similarity">
    <text evidence="2">Belongs to the aldo/keto reductase family. Aldo/keto reductase 2 subfamily.</text>
</comment>
<reference evidence="4" key="1">
    <citation type="submission" date="2022-07" db="EMBL/GenBank/DDBJ databases">
        <title>Genome Sequence of Physisporinus lineatus.</title>
        <authorList>
            <person name="Buettner E."/>
        </authorList>
    </citation>
    <scope>NUCLEOTIDE SEQUENCE</scope>
    <source>
        <strain evidence="4">VT162</strain>
    </source>
</reference>
<dbReference type="SUPFAM" id="SSF51430">
    <property type="entry name" value="NAD(P)-linked oxidoreductase"/>
    <property type="match status" value="1"/>
</dbReference>
<protein>
    <recommendedName>
        <fullName evidence="3">NADP-dependent oxidoreductase domain-containing protein</fullName>
    </recommendedName>
</protein>
<evidence type="ECO:0000256" key="1">
    <source>
        <dbReference type="ARBA" id="ARBA00022857"/>
    </source>
</evidence>
<dbReference type="InterPro" id="IPR036812">
    <property type="entry name" value="NAD(P)_OxRdtase_dom_sf"/>
</dbReference>
<sequence>MSFFPPTPEPATKLGYHRQLSPLAGVHVSPICLGAMNIGEKWHEIGLGTMDKEQSFKLLDAFYDAGGNFIDTANNYQDETSEEFIGEWMEKRGIRDQLVIATKYTTNYKRVTTDIAQKTHYTGNNIKSMHISVEASLKKLRTNYIDILYVHWWDYTTSVEEVMDGLHRLVTSGKVLYLGISDTPAWIVAKANTYARLTGKAPFVVYQGAWSILSRDFERDIIPMARSEGLALAPWNVLGGGKIRTDAEEQRRRETNEKGRDLMGSGWERTEDEKKVCQALEKVAAEVGTKSITAVAIAYVMQKVPYVFPIIGGRKVEHFHSNLEALEIALSPEQIKFLEGVLPFNPGFPVNMIGDGQTYTPFQLSAGHFVKWPAAQGIRPNSSSQ</sequence>
<comment type="caution">
    <text evidence="4">The sequence shown here is derived from an EMBL/GenBank/DDBJ whole genome shotgun (WGS) entry which is preliminary data.</text>
</comment>